<feature type="region of interest" description="Disordered" evidence="1">
    <location>
        <begin position="167"/>
        <end position="237"/>
    </location>
</feature>
<gene>
    <name evidence="3 4" type="primary">LOC117641601</name>
</gene>
<feature type="compositionally biased region" description="Basic and acidic residues" evidence="1">
    <location>
        <begin position="691"/>
        <end position="702"/>
    </location>
</feature>
<feature type="region of interest" description="Disordered" evidence="1">
    <location>
        <begin position="426"/>
        <end position="679"/>
    </location>
</feature>
<dbReference type="RefSeq" id="XP_034234956.1">
    <property type="nucleotide sequence ID" value="XM_034379065.1"/>
</dbReference>
<evidence type="ECO:0000313" key="3">
    <source>
        <dbReference type="RefSeq" id="XP_034234955.1"/>
    </source>
</evidence>
<feature type="region of interest" description="Disordered" evidence="1">
    <location>
        <begin position="284"/>
        <end position="372"/>
    </location>
</feature>
<feature type="region of interest" description="Disordered" evidence="1">
    <location>
        <begin position="1"/>
        <end position="59"/>
    </location>
</feature>
<dbReference type="GeneID" id="117641601"/>
<feature type="compositionally biased region" description="Basic and acidic residues" evidence="1">
    <location>
        <begin position="502"/>
        <end position="511"/>
    </location>
</feature>
<dbReference type="OrthoDB" id="8197579at2759"/>
<proteinExistence type="predicted"/>
<reference evidence="3 4" key="1">
    <citation type="submission" date="2025-04" db="UniProtKB">
        <authorList>
            <consortium name="RefSeq"/>
        </authorList>
    </citation>
    <scope>IDENTIFICATION</scope>
    <source>
        <tissue evidence="3 4">Total insect</tissue>
    </source>
</reference>
<sequence>MSFSPRGCAPRHAERQTEDSPALKPGSFERPYPPHNMWNPSNSDLSDGIRPFKFESPSPTKFRRFSRRLSGEESCESDLISLDGESRFRNYTRQSALSSYSSDFARNEQFAEYSQNHDPRFPRDTTYSSGFNNQHIKEPLHRNSRSCGVINQDHFYGSHCTKNHQKALHAWSPHGSSTLRSSRSEKQSHRKEHHRLSEPPSYRSDVRVDMNSPGKPLESIQNGSPAKRFSSPVKPLQASKCNKTSILGKLLAESPTKTSSSYKKRDHLKYFSCQGMEEDRLFKKLSPNTRKNEGNALIKILDRKYRKKRKKKKNKDKRKSRSRSEERQRGIPDKVYKKEESQVGNAHLTALSPSKVNSTTASCSSGVKRGREAQTLDSHIVPRSNKLVSTETPDSYICAIVKKRRTSTQDDEGSAVLKFTRVEGRCRKPASPRKSGLAGSMEQGQDSTPTSAKKTERSSASIEAVTPPSESEVVVKQNATRSSPTKGDLKPKAIIKPGLRSAKKETKSVHEPKRRSKSPQKPEKEDSGPRMVQKTLESYFRKSVSEAKTKVQAEETEPTEAVCSVDITKSADQGNSKSHGDEAESTSRAVVQLTPISEVVISKLRSPKTAADSAPRRWGSTPRLAEVRPILSPAKKRPESPPPADLAKGASRALRVTRTASMESAAPDQPDQPLGDQPLDVLLPEEDLAQAERDQAAREAEVTKAAQRNRKRHTRGHKVFAFCDVLQEHIERHPVQNEIPANKWSKWLNPAQSRCLVSAMLDNTDLCLNFSLDAERNEEWEEYWVKLARRLNNVCFNDLTNLNTGLRMTVFEWKTCWLDLKKTVKTRVDAMTAKERNHNLGSLDCLLFSKDLFTKLINSNGDCLGEGCPKIWCPGACVGVFCPEPVRIRSTEE</sequence>
<dbReference type="RefSeq" id="XP_034234955.1">
    <property type="nucleotide sequence ID" value="XM_034379064.1"/>
</dbReference>
<keyword evidence="2" id="KW-1185">Reference proteome</keyword>
<dbReference type="KEGG" id="tpal:117641601"/>
<feature type="compositionally biased region" description="Low complexity" evidence="1">
    <location>
        <begin position="667"/>
        <end position="679"/>
    </location>
</feature>
<evidence type="ECO:0000256" key="1">
    <source>
        <dbReference type="SAM" id="MobiDB-lite"/>
    </source>
</evidence>
<accession>A0A6P8YDJ7</accession>
<feature type="compositionally biased region" description="Polar residues" evidence="1">
    <location>
        <begin position="442"/>
        <end position="452"/>
    </location>
</feature>
<organism evidence="3">
    <name type="scientific">Thrips palmi</name>
    <name type="common">Melon thrips</name>
    <dbReference type="NCBI Taxonomy" id="161013"/>
    <lineage>
        <taxon>Eukaryota</taxon>
        <taxon>Metazoa</taxon>
        <taxon>Ecdysozoa</taxon>
        <taxon>Arthropoda</taxon>
        <taxon>Hexapoda</taxon>
        <taxon>Insecta</taxon>
        <taxon>Pterygota</taxon>
        <taxon>Neoptera</taxon>
        <taxon>Paraneoptera</taxon>
        <taxon>Thysanoptera</taxon>
        <taxon>Terebrantia</taxon>
        <taxon>Thripoidea</taxon>
        <taxon>Thripidae</taxon>
        <taxon>Thrips</taxon>
    </lineage>
</organism>
<name>A0A6P8YDJ7_THRPL</name>
<feature type="compositionally biased region" description="Basic residues" evidence="1">
    <location>
        <begin position="304"/>
        <end position="321"/>
    </location>
</feature>
<feature type="compositionally biased region" description="Basic and acidic residues" evidence="1">
    <location>
        <begin position="322"/>
        <end position="341"/>
    </location>
</feature>
<feature type="compositionally biased region" description="Basic and acidic residues" evidence="1">
    <location>
        <begin position="539"/>
        <end position="553"/>
    </location>
</feature>
<evidence type="ECO:0000313" key="2">
    <source>
        <dbReference type="Proteomes" id="UP000515158"/>
    </source>
</evidence>
<dbReference type="AlphaFoldDB" id="A0A6P8YDJ7"/>
<feature type="region of interest" description="Disordered" evidence="1">
    <location>
        <begin position="691"/>
        <end position="713"/>
    </location>
</feature>
<feature type="compositionally biased region" description="Polar residues" evidence="1">
    <location>
        <begin position="351"/>
        <end position="365"/>
    </location>
</feature>
<evidence type="ECO:0000313" key="4">
    <source>
        <dbReference type="RefSeq" id="XP_034234956.1"/>
    </source>
</evidence>
<protein>
    <submittedName>
        <fullName evidence="3 4">Uncharacterized protein LOC117641601</fullName>
    </submittedName>
</protein>
<dbReference type="Proteomes" id="UP000515158">
    <property type="component" value="Unplaced"/>
</dbReference>